<dbReference type="Pfam" id="PF13174">
    <property type="entry name" value="TPR_6"/>
    <property type="match status" value="1"/>
</dbReference>
<dbReference type="PANTHER" id="PTHR12558">
    <property type="entry name" value="CELL DIVISION CYCLE 16,23,27"/>
    <property type="match status" value="1"/>
</dbReference>
<evidence type="ECO:0000256" key="1">
    <source>
        <dbReference type="ARBA" id="ARBA00022737"/>
    </source>
</evidence>
<dbReference type="Proteomes" id="UP000483078">
    <property type="component" value="Unassembled WGS sequence"/>
</dbReference>
<feature type="repeat" description="TPR" evidence="3">
    <location>
        <begin position="395"/>
        <end position="428"/>
    </location>
</feature>
<keyword evidence="4" id="KW-0175">Coiled coil</keyword>
<evidence type="ECO:0000256" key="4">
    <source>
        <dbReference type="SAM" id="Coils"/>
    </source>
</evidence>
<dbReference type="PANTHER" id="PTHR12558:SF13">
    <property type="entry name" value="CELL DIVISION CYCLE PROTEIN 27 HOMOLOG"/>
    <property type="match status" value="1"/>
</dbReference>
<dbReference type="EMBL" id="VENJ01000004">
    <property type="protein sequence ID" value="MTJ03684.1"/>
    <property type="molecule type" value="Genomic_DNA"/>
</dbReference>
<gene>
    <name evidence="5" type="ORF">FH759_03170</name>
</gene>
<dbReference type="PROSITE" id="PS50005">
    <property type="entry name" value="TPR"/>
    <property type="match status" value="3"/>
</dbReference>
<feature type="repeat" description="TPR" evidence="3">
    <location>
        <begin position="464"/>
        <end position="497"/>
    </location>
</feature>
<sequence>MIFAGVAAAVFATVANVGPVRADDDVGAYLAGRQAASARDFPRAAEYFTRALVSDPSNPDILEKALLSHLAVGNMDRAVPIARKIEADQIESQLARLTLLAHEASVGNSEVILSRIDEGHGVGPLVDGLARGWALMASGDVSAALTAFDDVTGQEGLAGFASYHKALALASVGDFEGAEAIFAESEGSALQNTRRGIVARVQLLSQLGQSDKAIDLIDQVGGSDSDPEMKALRAALTTGEAMPFTHLQTARQGMAEVFHSVAMAINGQAEPEYTLIYARMAQFLRPQHTDALLMSAALLEELDRHEMAVEAYRKVPRDDPAFASAELGRAEALRQADRTDAAIEVLKQLAQTNGDLPAVHVSLGDLMRQLERYEEAVAAYDVALDLYEEEKTDQWFIHYARAISHERLDQWPQAEADFRKALELNPEQPQILNYLGYSLVEKRQKLDEALDMIERAVEAQPDSGYIVDSLGWALYRLGRYKEAVPHMERAVELMPVDPVVNDHLGDVLWAVGRKREAEFQWSRALSFIDQGEASEDIDPERVRRKLEVGLDKVLAEEGSDPLKVANGD</sequence>
<feature type="coiled-coil region" evidence="4">
    <location>
        <begin position="363"/>
        <end position="390"/>
    </location>
</feature>
<evidence type="ECO:0000256" key="3">
    <source>
        <dbReference type="PROSITE-ProRule" id="PRU00339"/>
    </source>
</evidence>
<dbReference type="InterPro" id="IPR013105">
    <property type="entry name" value="TPR_2"/>
</dbReference>
<evidence type="ECO:0000313" key="6">
    <source>
        <dbReference type="Proteomes" id="UP000483078"/>
    </source>
</evidence>
<feature type="repeat" description="TPR" evidence="3">
    <location>
        <begin position="357"/>
        <end position="390"/>
    </location>
</feature>
<protein>
    <submittedName>
        <fullName evidence="5">Tetratricopeptide repeat protein</fullName>
    </submittedName>
</protein>
<proteinExistence type="predicted"/>
<evidence type="ECO:0000256" key="2">
    <source>
        <dbReference type="ARBA" id="ARBA00022803"/>
    </source>
</evidence>
<keyword evidence="2 3" id="KW-0802">TPR repeat</keyword>
<comment type="caution">
    <text evidence="5">The sequence shown here is derived from an EMBL/GenBank/DDBJ whole genome shotgun (WGS) entry which is preliminary data.</text>
</comment>
<dbReference type="AlphaFoldDB" id="A0A7C9HA25"/>
<organism evidence="5 6">
    <name type="scientific">Sediminimonas qiaohouensis</name>
    <dbReference type="NCBI Taxonomy" id="552061"/>
    <lineage>
        <taxon>Bacteria</taxon>
        <taxon>Pseudomonadati</taxon>
        <taxon>Pseudomonadota</taxon>
        <taxon>Alphaproteobacteria</taxon>
        <taxon>Rhodobacterales</taxon>
        <taxon>Roseobacteraceae</taxon>
        <taxon>Sediminimonas</taxon>
    </lineage>
</organism>
<dbReference type="Pfam" id="PF07719">
    <property type="entry name" value="TPR_2"/>
    <property type="match status" value="1"/>
</dbReference>
<dbReference type="InterPro" id="IPR011990">
    <property type="entry name" value="TPR-like_helical_dom_sf"/>
</dbReference>
<dbReference type="Pfam" id="PF13432">
    <property type="entry name" value="TPR_16"/>
    <property type="match status" value="4"/>
</dbReference>
<dbReference type="Gene3D" id="1.25.40.10">
    <property type="entry name" value="Tetratricopeptide repeat domain"/>
    <property type="match status" value="3"/>
</dbReference>
<dbReference type="SUPFAM" id="SSF48452">
    <property type="entry name" value="TPR-like"/>
    <property type="match status" value="2"/>
</dbReference>
<accession>A0A7C9HA25</accession>
<name>A0A7C9HA25_9RHOB</name>
<dbReference type="SMART" id="SM00028">
    <property type="entry name" value="TPR"/>
    <property type="match status" value="7"/>
</dbReference>
<dbReference type="InterPro" id="IPR019734">
    <property type="entry name" value="TPR_rpt"/>
</dbReference>
<reference evidence="5 6" key="1">
    <citation type="submission" date="2019-06" db="EMBL/GenBank/DDBJ databases">
        <title>Enrichment of Autotrophic Halophilic Microorganisms from Red Sea Brine Pool Using Microbial Electrosynthesis System.</title>
        <authorList>
            <person name="Alqahtani M.F."/>
            <person name="Bajracharya S."/>
            <person name="Katuri K.P."/>
            <person name="Ali M."/>
            <person name="Saikaly P.E."/>
        </authorList>
    </citation>
    <scope>NUCLEOTIDE SEQUENCE [LARGE SCALE GENOMIC DNA]</scope>
    <source>
        <strain evidence="5">MES6</strain>
    </source>
</reference>
<evidence type="ECO:0000313" key="5">
    <source>
        <dbReference type="EMBL" id="MTJ03684.1"/>
    </source>
</evidence>
<keyword evidence="1" id="KW-0677">Repeat</keyword>